<dbReference type="AlphaFoldDB" id="A0AAD7ER65"/>
<feature type="region of interest" description="Disordered" evidence="1">
    <location>
        <begin position="288"/>
        <end position="330"/>
    </location>
</feature>
<accession>A0AAD7ER65</accession>
<keyword evidence="2" id="KW-0472">Membrane</keyword>
<reference evidence="4" key="1">
    <citation type="submission" date="2023-03" db="EMBL/GenBank/DDBJ databases">
        <title>Massive genome expansion in bonnet fungi (Mycena s.s.) driven by repeated elements and novel gene families across ecological guilds.</title>
        <authorList>
            <consortium name="Lawrence Berkeley National Laboratory"/>
            <person name="Harder C.B."/>
            <person name="Miyauchi S."/>
            <person name="Viragh M."/>
            <person name="Kuo A."/>
            <person name="Thoen E."/>
            <person name="Andreopoulos B."/>
            <person name="Lu D."/>
            <person name="Skrede I."/>
            <person name="Drula E."/>
            <person name="Henrissat B."/>
            <person name="Morin E."/>
            <person name="Kohler A."/>
            <person name="Barry K."/>
            <person name="LaButti K."/>
            <person name="Morin E."/>
            <person name="Salamov A."/>
            <person name="Lipzen A."/>
            <person name="Mereny Z."/>
            <person name="Hegedus B."/>
            <person name="Baldrian P."/>
            <person name="Stursova M."/>
            <person name="Weitz H."/>
            <person name="Taylor A."/>
            <person name="Grigoriev I.V."/>
            <person name="Nagy L.G."/>
            <person name="Martin F."/>
            <person name="Kauserud H."/>
        </authorList>
    </citation>
    <scope>NUCLEOTIDE SEQUENCE</scope>
    <source>
        <strain evidence="4">CBHHK002</strain>
    </source>
</reference>
<feature type="transmembrane region" description="Helical" evidence="2">
    <location>
        <begin position="136"/>
        <end position="161"/>
    </location>
</feature>
<protein>
    <recommendedName>
        <fullName evidence="3">DUF6534 domain-containing protein</fullName>
    </recommendedName>
</protein>
<organism evidence="4 5">
    <name type="scientific">Mycena albidolilacea</name>
    <dbReference type="NCBI Taxonomy" id="1033008"/>
    <lineage>
        <taxon>Eukaryota</taxon>
        <taxon>Fungi</taxon>
        <taxon>Dikarya</taxon>
        <taxon>Basidiomycota</taxon>
        <taxon>Agaricomycotina</taxon>
        <taxon>Agaricomycetes</taxon>
        <taxon>Agaricomycetidae</taxon>
        <taxon>Agaricales</taxon>
        <taxon>Marasmiineae</taxon>
        <taxon>Mycenaceae</taxon>
        <taxon>Mycena</taxon>
    </lineage>
</organism>
<feature type="transmembrane region" description="Helical" evidence="2">
    <location>
        <begin position="218"/>
        <end position="239"/>
    </location>
</feature>
<feature type="transmembrane region" description="Helical" evidence="2">
    <location>
        <begin position="102"/>
        <end position="124"/>
    </location>
</feature>
<dbReference type="InterPro" id="IPR045339">
    <property type="entry name" value="DUF6534"/>
</dbReference>
<dbReference type="EMBL" id="JARIHO010000018">
    <property type="protein sequence ID" value="KAJ7348030.1"/>
    <property type="molecule type" value="Genomic_DNA"/>
</dbReference>
<name>A0AAD7ER65_9AGAR</name>
<dbReference type="PANTHER" id="PTHR40465:SF1">
    <property type="entry name" value="DUF6534 DOMAIN-CONTAINING PROTEIN"/>
    <property type="match status" value="1"/>
</dbReference>
<keyword evidence="2" id="KW-0812">Transmembrane</keyword>
<proteinExistence type="predicted"/>
<feature type="domain" description="DUF6534" evidence="3">
    <location>
        <begin position="186"/>
        <end position="273"/>
    </location>
</feature>
<feature type="transmembrane region" description="Helical" evidence="2">
    <location>
        <begin position="33"/>
        <end position="54"/>
    </location>
</feature>
<evidence type="ECO:0000313" key="4">
    <source>
        <dbReference type="EMBL" id="KAJ7348030.1"/>
    </source>
</evidence>
<comment type="caution">
    <text evidence="4">The sequence shown here is derived from an EMBL/GenBank/DDBJ whole genome shotgun (WGS) entry which is preliminary data.</text>
</comment>
<feature type="compositionally biased region" description="Polar residues" evidence="1">
    <location>
        <begin position="294"/>
        <end position="303"/>
    </location>
</feature>
<keyword evidence="5" id="KW-1185">Reference proteome</keyword>
<dbReference type="PANTHER" id="PTHR40465">
    <property type="entry name" value="CHROMOSOME 1, WHOLE GENOME SHOTGUN SEQUENCE"/>
    <property type="match status" value="1"/>
</dbReference>
<evidence type="ECO:0000256" key="1">
    <source>
        <dbReference type="SAM" id="MobiDB-lite"/>
    </source>
</evidence>
<evidence type="ECO:0000256" key="2">
    <source>
        <dbReference type="SAM" id="Phobius"/>
    </source>
</evidence>
<dbReference type="Pfam" id="PF20152">
    <property type="entry name" value="DUF6534"/>
    <property type="match status" value="1"/>
</dbReference>
<dbReference type="Proteomes" id="UP001218218">
    <property type="component" value="Unassembled WGS sequence"/>
</dbReference>
<evidence type="ECO:0000313" key="5">
    <source>
        <dbReference type="Proteomes" id="UP001218218"/>
    </source>
</evidence>
<gene>
    <name evidence="4" type="ORF">DFH08DRAFT_156274</name>
</gene>
<keyword evidence="2" id="KW-1133">Transmembrane helix</keyword>
<feature type="transmembrane region" description="Helical" evidence="2">
    <location>
        <begin position="66"/>
        <end position="90"/>
    </location>
</feature>
<evidence type="ECO:0000259" key="3">
    <source>
        <dbReference type="Pfam" id="PF20152"/>
    </source>
</evidence>
<sequence length="330" mass="36253">MLSASVPSLPPGGGEVILAAAIKAIKEESAMLLIGYAVSTATYGISILQVYLYFRNYPKDNVSLKLTVATFWTLDTLSSVIASHALYTLYVLDFENLTTYSLIPWSWALETAILAVVAIMAQYFYAWKIWAVSRNFVVAGFILLISAASFGMGMYISVYLFRFPTLESLVGHSYRSVTTSIECTGLACDVMITTSLIYYLHSRKTEVLSSTQDMIDSLILYVMSYGILIIVCMALLLALEVAYPHHLYWHPFFQLVEKLCVNSVLASLNIRKSVLGKGQPEVSTRSALGPMVFSPNSPSNSGTVGSGSGKQKDMPLGIMYSTHSESDRDV</sequence>